<dbReference type="InterPro" id="IPR000595">
    <property type="entry name" value="cNMP-bd_dom"/>
</dbReference>
<evidence type="ECO:0000259" key="18">
    <source>
        <dbReference type="PROSITE" id="PS50011"/>
    </source>
</evidence>
<feature type="compositionally biased region" description="Basic residues" evidence="17">
    <location>
        <begin position="1"/>
        <end position="12"/>
    </location>
</feature>
<keyword evidence="22" id="KW-1185">Reference proteome</keyword>
<dbReference type="CDD" id="cd00038">
    <property type="entry name" value="CAP_ED"/>
    <property type="match status" value="2"/>
</dbReference>
<gene>
    <name evidence="21" type="ORF">CCMP2556_LOCUS1902</name>
</gene>
<dbReference type="EMBL" id="CAXAMN010000670">
    <property type="protein sequence ID" value="CAK8990063.1"/>
    <property type="molecule type" value="Genomic_DNA"/>
</dbReference>
<dbReference type="InterPro" id="IPR032171">
    <property type="entry name" value="COR-A"/>
</dbReference>
<dbReference type="Gene3D" id="2.60.120.10">
    <property type="entry name" value="Jelly Rolls"/>
    <property type="match status" value="3"/>
</dbReference>
<dbReference type="PANTHER" id="PTHR24353:SF37">
    <property type="entry name" value="CAMP-DEPENDENT PROTEIN KINASE CATALYTIC SUBUNIT PRKX"/>
    <property type="match status" value="1"/>
</dbReference>
<evidence type="ECO:0000256" key="10">
    <source>
        <dbReference type="ARBA" id="ARBA00022777"/>
    </source>
</evidence>
<evidence type="ECO:0000256" key="14">
    <source>
        <dbReference type="ARBA" id="ARBA00024113"/>
    </source>
</evidence>
<organism evidence="21 22">
    <name type="scientific">Durusdinium trenchii</name>
    <dbReference type="NCBI Taxonomy" id="1381693"/>
    <lineage>
        <taxon>Eukaryota</taxon>
        <taxon>Sar</taxon>
        <taxon>Alveolata</taxon>
        <taxon>Dinophyceae</taxon>
        <taxon>Suessiales</taxon>
        <taxon>Symbiodiniaceae</taxon>
        <taxon>Durusdinium</taxon>
    </lineage>
</organism>
<name>A0ABP0HJV8_9DINO</name>
<dbReference type="PROSITE" id="PS50042">
    <property type="entry name" value="CNMP_BINDING_3"/>
    <property type="match status" value="3"/>
</dbReference>
<evidence type="ECO:0000256" key="3">
    <source>
        <dbReference type="ARBA" id="ARBA00022490"/>
    </source>
</evidence>
<dbReference type="SMART" id="SM00100">
    <property type="entry name" value="cNMP"/>
    <property type="match status" value="1"/>
</dbReference>
<evidence type="ECO:0000256" key="6">
    <source>
        <dbReference type="ARBA" id="ARBA00022679"/>
    </source>
</evidence>
<dbReference type="Gene3D" id="1.10.510.10">
    <property type="entry name" value="Transferase(Phosphotransferase) domain 1"/>
    <property type="match status" value="1"/>
</dbReference>
<dbReference type="InterPro" id="IPR011009">
    <property type="entry name" value="Kinase-like_dom_sf"/>
</dbReference>
<dbReference type="InterPro" id="IPR020859">
    <property type="entry name" value="ROC"/>
</dbReference>
<sequence>MSQKQKSKKKRFNQAEENLKVNADVESEGLHSKSSSSNAQKADTMKDASGSGANVEAFDSPVKVDSSVNDWEEPLETLAPTLSRAKSALEEALAVDESLPWRRGRLVLLGQGRAGKTSTVRSLVGKRFDEMQTSTLGVETSSCEIHRSDAKDWLESEHVSETEGLIKQLLETRTTKAEKDAKAETDASGVQKDVTRAKPQRKLSTAMVRRLPVEDVATRLDQMTSLGLKEDGARSITFSTWDFGGQSVFHNLHHLFLSRYSVYLVVFKMTALLKDAKGTVEMVRYWLNSLALHAKGAPILLVGTHKDQVIKDREHHEISEVLLEILGDRLKEQVTPFAREEGEGLWFYPIDNSISGHSVDPVVVELRHAIEACAKEDPEEYLERPIPVRWRGLLDLLLSRKESFLTMQEMKVLAEEQCLPAWQLMPMLEMFHELGVLFHFSTPIELREIVILQPQWLVSGICQVIFDWSLHEQEHHKQIKLEMKSTYDAWREKGIVTRRLLDRLWEFGFQEPALKEFLLRFMEEVALLCEVEPDTFLVPCLLPDESGPIKASAHCTFFLNFQPSFLPDSLFRRLICYAVQKSSGRKQELQLFASRAVMSFEGHECCIIAHLESDLIQVDLHSDHPTGAWLVLHTITNLVEHLRLDFMKEIRYEVQLCHKALEKARDMRIPKLEVENARKSRLTKFRPKGTTRLVQTSHFDGFFNAERTPPSVLVDSQWRQLKSTWPFLARHDSQFGATERAALYSYLRDPAQWGISWNALESIEKDAKEKFGADFRKKSMPLCCAFDVECHERCKRHMNLPILTKAELTLQIDPNSRFFVTQSGSMEVSVPRSKVVAESLFFRPAAPRLHEAIEVGCAFGGLALLYNCPRTATVKATSDSQASGTAFKQMLQHNATKHQAETLKFLDSTSIFEGLTKKQKIGLAEATFSEVFEDKDRRARVVTAGDLQTAIYFVKKGELKEFSGGSVFNNTIVSQGRSELLCVSVAELKDKDVKLGRRDYLEDEALLHPSTSSEKKSLVAGEQGARRVQKMPRTSPEKMLLAKKVHIFRHLSEEQTKRVVESFDTKKYSKGDTVIKQGEPGTSFFVIASGELEVFIKDQAGEEKRVRSMAKNSYIGERALLFHEPRTATVKVISQDAELWAIEKATFEKIIAGNMQQQLMNRIRLQDTNFGLKDLIQVKVIGAGAAGVVRLVEHNFTRTRYALKRVKKVDGEVPEEVQRECSLLKDIDHPFIMTQVNTFETKKSVYILTELITGGELHGAIREIPTVLGRAQAQFYTGSLVIVLEELSERNILYRDLKPENVMLDAQGYLKLIDFGIAKKLPDGESKTFTMIGTPHYMAPEVMRGHGYGTEVDLWSMGVMLFEFVCGYLPFADDLDDPTEVCTAVLKDTLQFPSSYKDANGKTLMKGLLTRQPRKRLGSGLGGWEDVRGAEYFLHGHAGGSLFDKLLGRELQPPWVPKAGCFGRSSL</sequence>
<protein>
    <recommendedName>
        <fullName evidence="14">cGMP-dependent protein kinase</fullName>
        <ecNumber evidence="2">2.7.11.1</ecNumber>
    </recommendedName>
</protein>
<evidence type="ECO:0000256" key="7">
    <source>
        <dbReference type="ARBA" id="ARBA00022723"/>
    </source>
</evidence>
<reference evidence="21 22" key="1">
    <citation type="submission" date="2024-02" db="EMBL/GenBank/DDBJ databases">
        <authorList>
            <person name="Chen Y."/>
            <person name="Shah S."/>
            <person name="Dougan E. K."/>
            <person name="Thang M."/>
            <person name="Chan C."/>
        </authorList>
    </citation>
    <scope>NUCLEOTIDE SEQUENCE [LARGE SCALE GENOMIC DNA]</scope>
</reference>
<evidence type="ECO:0000256" key="13">
    <source>
        <dbReference type="ARBA" id="ARBA00022992"/>
    </source>
</evidence>
<feature type="domain" description="Cyclic nucleotide-binding" evidence="19">
    <location>
        <begin position="911"/>
        <end position="960"/>
    </location>
</feature>
<dbReference type="InterPro" id="IPR008271">
    <property type="entry name" value="Ser/Thr_kinase_AS"/>
</dbReference>
<dbReference type="InterPro" id="IPR036388">
    <property type="entry name" value="WH-like_DNA-bd_sf"/>
</dbReference>
<dbReference type="EC" id="2.7.11.1" evidence="2"/>
<dbReference type="SUPFAM" id="SSF51206">
    <property type="entry name" value="cAMP-binding domain-like"/>
    <property type="match status" value="2"/>
</dbReference>
<dbReference type="SUPFAM" id="SSF52540">
    <property type="entry name" value="P-loop containing nucleoside triphosphate hydrolases"/>
    <property type="match status" value="1"/>
</dbReference>
<dbReference type="InterPro" id="IPR018490">
    <property type="entry name" value="cNMP-bd_dom_sf"/>
</dbReference>
<dbReference type="Gene3D" id="3.30.200.20">
    <property type="entry name" value="Phosphorylase Kinase, domain 1"/>
    <property type="match status" value="1"/>
</dbReference>
<dbReference type="Pfam" id="PF00027">
    <property type="entry name" value="cNMP_binding"/>
    <property type="match status" value="1"/>
</dbReference>
<comment type="catalytic activity">
    <reaction evidence="15">
        <text>L-threonyl-[protein] + ATP = O-phospho-L-threonyl-[protein] + ADP + H(+)</text>
        <dbReference type="Rhea" id="RHEA:46608"/>
        <dbReference type="Rhea" id="RHEA-COMP:11060"/>
        <dbReference type="Rhea" id="RHEA-COMP:11605"/>
        <dbReference type="ChEBI" id="CHEBI:15378"/>
        <dbReference type="ChEBI" id="CHEBI:30013"/>
        <dbReference type="ChEBI" id="CHEBI:30616"/>
        <dbReference type="ChEBI" id="CHEBI:61977"/>
        <dbReference type="ChEBI" id="CHEBI:456216"/>
        <dbReference type="EC" id="2.7.11.1"/>
    </reaction>
</comment>
<keyword evidence="6" id="KW-0808">Transferase</keyword>
<dbReference type="Pfam" id="PF08477">
    <property type="entry name" value="Roc"/>
    <property type="match status" value="1"/>
</dbReference>
<dbReference type="Gene3D" id="3.40.50.300">
    <property type="entry name" value="P-loop containing nucleotide triphosphate hydrolases"/>
    <property type="match status" value="1"/>
</dbReference>
<feature type="domain" description="Roc" evidence="20">
    <location>
        <begin position="97"/>
        <end position="373"/>
    </location>
</feature>
<comment type="cofactor">
    <cofactor evidence="1">
        <name>Mg(2+)</name>
        <dbReference type="ChEBI" id="CHEBI:18420"/>
    </cofactor>
</comment>
<evidence type="ECO:0000256" key="15">
    <source>
        <dbReference type="ARBA" id="ARBA00047899"/>
    </source>
</evidence>
<comment type="caution">
    <text evidence="21">The sequence shown here is derived from an EMBL/GenBank/DDBJ whole genome shotgun (WGS) entry which is preliminary data.</text>
</comment>
<keyword evidence="9" id="KW-0547">Nucleotide-binding</keyword>
<dbReference type="SUPFAM" id="SSF56112">
    <property type="entry name" value="Protein kinase-like (PK-like)"/>
    <property type="match status" value="1"/>
</dbReference>
<accession>A0ABP0HJV8</accession>
<keyword evidence="12" id="KW-0460">Magnesium</keyword>
<feature type="domain" description="Cyclic nucleotide-binding" evidence="19">
    <location>
        <begin position="811"/>
        <end position="881"/>
    </location>
</feature>
<evidence type="ECO:0000256" key="11">
    <source>
        <dbReference type="ARBA" id="ARBA00022840"/>
    </source>
</evidence>
<evidence type="ECO:0000256" key="2">
    <source>
        <dbReference type="ARBA" id="ARBA00012513"/>
    </source>
</evidence>
<comment type="catalytic activity">
    <reaction evidence="16">
        <text>L-seryl-[protein] + ATP = O-phospho-L-seryl-[protein] + ADP + H(+)</text>
        <dbReference type="Rhea" id="RHEA:17989"/>
        <dbReference type="Rhea" id="RHEA-COMP:9863"/>
        <dbReference type="Rhea" id="RHEA-COMP:11604"/>
        <dbReference type="ChEBI" id="CHEBI:15378"/>
        <dbReference type="ChEBI" id="CHEBI:29999"/>
        <dbReference type="ChEBI" id="CHEBI:30616"/>
        <dbReference type="ChEBI" id="CHEBI:83421"/>
        <dbReference type="ChEBI" id="CHEBI:456216"/>
        <dbReference type="EC" id="2.7.11.1"/>
    </reaction>
</comment>
<evidence type="ECO:0000256" key="4">
    <source>
        <dbReference type="ARBA" id="ARBA00022527"/>
    </source>
</evidence>
<dbReference type="SMART" id="SM00220">
    <property type="entry name" value="S_TKc"/>
    <property type="match status" value="1"/>
</dbReference>
<proteinExistence type="predicted"/>
<dbReference type="PRINTS" id="PR00103">
    <property type="entry name" value="CAMPKINASE"/>
</dbReference>
<evidence type="ECO:0000259" key="19">
    <source>
        <dbReference type="PROSITE" id="PS50042"/>
    </source>
</evidence>
<dbReference type="Pfam" id="PF00069">
    <property type="entry name" value="Pkinase"/>
    <property type="match status" value="1"/>
</dbReference>
<keyword evidence="11" id="KW-0067">ATP-binding</keyword>
<dbReference type="PROSITE" id="PS00888">
    <property type="entry name" value="CNMP_BINDING_1"/>
    <property type="match status" value="1"/>
</dbReference>
<evidence type="ECO:0000259" key="20">
    <source>
        <dbReference type="PROSITE" id="PS51424"/>
    </source>
</evidence>
<keyword evidence="8" id="KW-0677">Repeat</keyword>
<evidence type="ECO:0000256" key="8">
    <source>
        <dbReference type="ARBA" id="ARBA00022737"/>
    </source>
</evidence>
<evidence type="ECO:0000256" key="12">
    <source>
        <dbReference type="ARBA" id="ARBA00022842"/>
    </source>
</evidence>
<evidence type="ECO:0000313" key="21">
    <source>
        <dbReference type="EMBL" id="CAK8990063.1"/>
    </source>
</evidence>
<dbReference type="PROSITE" id="PS50011">
    <property type="entry name" value="PROTEIN_KINASE_DOM"/>
    <property type="match status" value="1"/>
</dbReference>
<dbReference type="PROSITE" id="PS51424">
    <property type="entry name" value="ROC"/>
    <property type="match status" value="1"/>
</dbReference>
<evidence type="ECO:0000256" key="5">
    <source>
        <dbReference type="ARBA" id="ARBA00022535"/>
    </source>
</evidence>
<keyword evidence="13" id="KW-0142">cGMP-binding</keyword>
<dbReference type="PROSITE" id="PS00108">
    <property type="entry name" value="PROTEIN_KINASE_ST"/>
    <property type="match status" value="1"/>
</dbReference>
<dbReference type="InterPro" id="IPR000719">
    <property type="entry name" value="Prot_kinase_dom"/>
</dbReference>
<feature type="region of interest" description="Disordered" evidence="17">
    <location>
        <begin position="177"/>
        <end position="199"/>
    </location>
</feature>
<feature type="domain" description="Protein kinase" evidence="18">
    <location>
        <begin position="1175"/>
        <end position="1433"/>
    </location>
</feature>
<keyword evidence="3" id="KW-0963">Cytoplasm</keyword>
<dbReference type="InterPro" id="IPR018488">
    <property type="entry name" value="cNMP-bd_CS"/>
</dbReference>
<keyword evidence="5" id="KW-0140">cGMP</keyword>
<evidence type="ECO:0000313" key="22">
    <source>
        <dbReference type="Proteomes" id="UP001642484"/>
    </source>
</evidence>
<keyword evidence="10" id="KW-0418">Kinase</keyword>
<dbReference type="InterPro" id="IPR014710">
    <property type="entry name" value="RmlC-like_jellyroll"/>
</dbReference>
<evidence type="ECO:0000256" key="16">
    <source>
        <dbReference type="ARBA" id="ARBA00048679"/>
    </source>
</evidence>
<feature type="region of interest" description="Disordered" evidence="17">
    <location>
        <begin position="1"/>
        <end position="58"/>
    </location>
</feature>
<dbReference type="PROSITE" id="PS00889">
    <property type="entry name" value="CNMP_BINDING_2"/>
    <property type="match status" value="1"/>
</dbReference>
<dbReference type="Gene3D" id="1.10.10.10">
    <property type="entry name" value="Winged helix-like DNA-binding domain superfamily/Winged helix DNA-binding domain"/>
    <property type="match status" value="1"/>
</dbReference>
<keyword evidence="4" id="KW-0723">Serine/threonine-protein kinase</keyword>
<keyword evidence="7" id="KW-0479">Metal-binding</keyword>
<feature type="domain" description="Cyclic nucleotide-binding" evidence="19">
    <location>
        <begin position="1047"/>
        <end position="1151"/>
    </location>
</feature>
<dbReference type="Proteomes" id="UP001642484">
    <property type="component" value="Unassembled WGS sequence"/>
</dbReference>
<evidence type="ECO:0000256" key="17">
    <source>
        <dbReference type="SAM" id="MobiDB-lite"/>
    </source>
</evidence>
<dbReference type="PANTHER" id="PTHR24353">
    <property type="entry name" value="CYCLIC NUCLEOTIDE-DEPENDENT PROTEIN KINASE"/>
    <property type="match status" value="1"/>
</dbReference>
<dbReference type="Pfam" id="PF16095">
    <property type="entry name" value="COR-A"/>
    <property type="match status" value="1"/>
</dbReference>
<dbReference type="InterPro" id="IPR027417">
    <property type="entry name" value="P-loop_NTPase"/>
</dbReference>
<evidence type="ECO:0000256" key="1">
    <source>
        <dbReference type="ARBA" id="ARBA00001946"/>
    </source>
</evidence>
<feature type="region of interest" description="Disordered" evidence="17">
    <location>
        <begin position="1012"/>
        <end position="1033"/>
    </location>
</feature>
<evidence type="ECO:0000256" key="9">
    <source>
        <dbReference type="ARBA" id="ARBA00022741"/>
    </source>
</evidence>